<keyword evidence="2" id="KW-1185">Reference proteome</keyword>
<dbReference type="KEGG" id="ccha:ELD05_10360"/>
<dbReference type="Proteomes" id="UP000282930">
    <property type="component" value="Chromosome"/>
</dbReference>
<reference evidence="1 2" key="1">
    <citation type="submission" date="2018-12" db="EMBL/GenBank/DDBJ databases">
        <title>Genome sequence from the cellulolytic species, Caldicellulosiruptor changbaiensis.</title>
        <authorList>
            <person name="Blumer-Schuette S.E."/>
            <person name="Mendoza C."/>
        </authorList>
    </citation>
    <scope>NUCLEOTIDE SEQUENCE [LARGE SCALE GENOMIC DNA]</scope>
    <source>
        <strain evidence="1 2">CBS-Z</strain>
    </source>
</reference>
<protein>
    <submittedName>
        <fullName evidence="1">Uncharacterized protein</fullName>
    </submittedName>
</protein>
<dbReference type="RefSeq" id="WP_127352373.1">
    <property type="nucleotide sequence ID" value="NZ_CP034791.1"/>
</dbReference>
<accession>A0A3T0D873</accession>
<name>A0A3T0D873_9FIRM</name>
<dbReference type="EMBL" id="CP034791">
    <property type="protein sequence ID" value="AZT91012.1"/>
    <property type="molecule type" value="Genomic_DNA"/>
</dbReference>
<evidence type="ECO:0000313" key="1">
    <source>
        <dbReference type="EMBL" id="AZT91012.1"/>
    </source>
</evidence>
<sequence length="108" mass="12522">MGLFGLGVPKQIKELGRDICEPLDVEYIEGHPDIKYQGRMKLHVCQNGFYLIDPSKKHFGVVKWTDFKEAYPSRTSDRRTIIATKDFKIYLLGIEERVCEILTKRMAS</sequence>
<gene>
    <name evidence="1" type="ORF">ELD05_10360</name>
</gene>
<evidence type="ECO:0000313" key="2">
    <source>
        <dbReference type="Proteomes" id="UP000282930"/>
    </source>
</evidence>
<dbReference type="AlphaFoldDB" id="A0A3T0D873"/>
<organism evidence="1 2">
    <name type="scientific">Caldicellulosiruptor changbaiensis</name>
    <dbReference type="NCBI Taxonomy" id="1222016"/>
    <lineage>
        <taxon>Bacteria</taxon>
        <taxon>Bacillati</taxon>
        <taxon>Bacillota</taxon>
        <taxon>Bacillota incertae sedis</taxon>
        <taxon>Caldicellulosiruptorales</taxon>
        <taxon>Caldicellulosiruptoraceae</taxon>
        <taxon>Caldicellulosiruptor</taxon>
    </lineage>
</organism>
<proteinExistence type="predicted"/>